<gene>
    <name evidence="1" type="ORF">O6B92_08820</name>
</gene>
<dbReference type="EMBL" id="JAPXGP010000008">
    <property type="protein sequence ID" value="MCZ6162428.1"/>
    <property type="molecule type" value="Genomic_DNA"/>
</dbReference>
<dbReference type="RefSeq" id="WP_269480661.1">
    <property type="nucleotide sequence ID" value="NZ_JAPXGH010000011.1"/>
</dbReference>
<sequence>MIIKYKKSILSSKTRLSYRKKILRKFKRNHKYCNENNIKNISKNPYAKRKIKKIILKENIKLFENIKYINTIIEDIGIAKNNFDNISIDHRKLKNIDNSAILYLTACISLLNNDKKMIKKSKISPPKDIDIRLSEIGYWDVLCYNPPKYDKNIDFLKIKELKEIDKMQDNGFHADIINFFFKEHKIDEKYKDSLFDAIFEAFANVVEHAFYKYEDNINKKAWFLGAYYNNKLEFIFYDVGMGLFKSWDMGKNKISKILSRFARIFGIDNAFRKVCSEKLSKYKDKTRGNGLIAFKKFIEEISEQYESYLEISTENKLYLSNNDKIKTLNDKIKGTFIRWVIKGI</sequence>
<evidence type="ECO:0000313" key="2">
    <source>
        <dbReference type="Proteomes" id="UP001075461"/>
    </source>
</evidence>
<dbReference type="Proteomes" id="UP001075461">
    <property type="component" value="Unassembled WGS sequence"/>
</dbReference>
<name>A0A9Q4PUF2_9BACT</name>
<dbReference type="AlphaFoldDB" id="A0A9Q4PUF2"/>
<reference evidence="1" key="1">
    <citation type="submission" date="2022-12" db="EMBL/GenBank/DDBJ databases">
        <title>Species Delineation and Comparative Genomics within the Campylobacter ureolyticus Complex.</title>
        <authorList>
            <person name="Maki J."/>
            <person name="Howard M."/>
            <person name="Connelly S."/>
            <person name="Hardy D.J."/>
            <person name="Cameron A."/>
        </authorList>
    </citation>
    <scope>NUCLEOTIDE SEQUENCE</scope>
    <source>
        <strain evidence="1">URMC_786</strain>
    </source>
</reference>
<evidence type="ECO:0000313" key="1">
    <source>
        <dbReference type="EMBL" id="MCZ6162428.1"/>
    </source>
</evidence>
<proteinExistence type="predicted"/>
<organism evidence="1 2">
    <name type="scientific">Campylobacter ureolyticus</name>
    <dbReference type="NCBI Taxonomy" id="827"/>
    <lineage>
        <taxon>Bacteria</taxon>
        <taxon>Pseudomonadati</taxon>
        <taxon>Campylobacterota</taxon>
        <taxon>Epsilonproteobacteria</taxon>
        <taxon>Campylobacterales</taxon>
        <taxon>Campylobacteraceae</taxon>
        <taxon>Campylobacter</taxon>
    </lineage>
</organism>
<accession>A0A9Q4PUF2</accession>
<protein>
    <submittedName>
        <fullName evidence="1">Uncharacterized protein</fullName>
    </submittedName>
</protein>
<comment type="caution">
    <text evidence="1">The sequence shown here is derived from an EMBL/GenBank/DDBJ whole genome shotgun (WGS) entry which is preliminary data.</text>
</comment>